<evidence type="ECO:0000256" key="1">
    <source>
        <dbReference type="ARBA" id="ARBA00023015"/>
    </source>
</evidence>
<dbReference type="GO" id="GO:0006096">
    <property type="term" value="P:glycolytic process"/>
    <property type="evidence" value="ECO:0007669"/>
    <property type="project" value="UniProtKB-KW"/>
</dbReference>
<reference evidence="7" key="1">
    <citation type="submission" date="2016-01" db="EMBL/GenBank/DDBJ databases">
        <authorList>
            <person name="Peeters C."/>
        </authorList>
    </citation>
    <scope>NUCLEOTIDE SEQUENCE [LARGE SCALE GENOMIC DNA]</scope>
    <source>
        <strain evidence="7">LMG 29318</strain>
    </source>
</reference>
<protein>
    <submittedName>
        <fullName evidence="7">RpiR family transcriptional regulator</fullName>
    </submittedName>
</protein>
<feature type="domain" description="HTH rpiR-type" evidence="5">
    <location>
        <begin position="59"/>
        <end position="135"/>
    </location>
</feature>
<dbReference type="Gene3D" id="3.40.50.10490">
    <property type="entry name" value="Glucose-6-phosphate isomerase like protein, domain 1"/>
    <property type="match status" value="1"/>
</dbReference>
<keyword evidence="8" id="KW-1185">Reference proteome</keyword>
<dbReference type="InterPro" id="IPR036388">
    <property type="entry name" value="WH-like_DNA-bd_sf"/>
</dbReference>
<dbReference type="SUPFAM" id="SSF46689">
    <property type="entry name" value="Homeodomain-like"/>
    <property type="match status" value="1"/>
</dbReference>
<dbReference type="GO" id="GO:0003677">
    <property type="term" value="F:DNA binding"/>
    <property type="evidence" value="ECO:0007669"/>
    <property type="project" value="UniProtKB-KW"/>
</dbReference>
<dbReference type="PANTHER" id="PTHR30514">
    <property type="entry name" value="GLUCOKINASE"/>
    <property type="match status" value="1"/>
</dbReference>
<name>A0A158A5H1_9BURK</name>
<proteinExistence type="predicted"/>
<keyword evidence="1" id="KW-0805">Transcription regulation</keyword>
<keyword evidence="3" id="KW-0324">Glycolysis</keyword>
<dbReference type="InterPro" id="IPR047640">
    <property type="entry name" value="RpiR-like"/>
</dbReference>
<evidence type="ECO:0000313" key="7">
    <source>
        <dbReference type="EMBL" id="SAK53023.1"/>
    </source>
</evidence>
<evidence type="ECO:0000256" key="2">
    <source>
        <dbReference type="ARBA" id="ARBA00023125"/>
    </source>
</evidence>
<dbReference type="InterPro" id="IPR009057">
    <property type="entry name" value="Homeodomain-like_sf"/>
</dbReference>
<dbReference type="Gene3D" id="1.10.10.10">
    <property type="entry name" value="Winged helix-like DNA-binding domain superfamily/Winged helix DNA-binding domain"/>
    <property type="match status" value="1"/>
</dbReference>
<dbReference type="SUPFAM" id="SSF53697">
    <property type="entry name" value="SIS domain"/>
    <property type="match status" value="1"/>
</dbReference>
<dbReference type="InterPro" id="IPR046348">
    <property type="entry name" value="SIS_dom_sf"/>
</dbReference>
<dbReference type="InterPro" id="IPR035472">
    <property type="entry name" value="RpiR-like_SIS"/>
</dbReference>
<evidence type="ECO:0000313" key="8">
    <source>
        <dbReference type="Proteomes" id="UP000054870"/>
    </source>
</evidence>
<evidence type="ECO:0000259" key="6">
    <source>
        <dbReference type="PROSITE" id="PS51464"/>
    </source>
</evidence>
<dbReference type="InterPro" id="IPR000281">
    <property type="entry name" value="HTH_RpiR"/>
</dbReference>
<dbReference type="PANTHER" id="PTHR30514:SF18">
    <property type="entry name" value="RPIR-FAMILY TRANSCRIPTIONAL REGULATOR"/>
    <property type="match status" value="1"/>
</dbReference>
<dbReference type="EMBL" id="FCOF02000006">
    <property type="protein sequence ID" value="SAK53023.1"/>
    <property type="molecule type" value="Genomic_DNA"/>
</dbReference>
<dbReference type="Pfam" id="PF01418">
    <property type="entry name" value="HTH_6"/>
    <property type="match status" value="1"/>
</dbReference>
<evidence type="ECO:0000259" key="5">
    <source>
        <dbReference type="PROSITE" id="PS51071"/>
    </source>
</evidence>
<comment type="caution">
    <text evidence="7">The sequence shown here is derived from an EMBL/GenBank/DDBJ whole genome shotgun (WGS) entry which is preliminary data.</text>
</comment>
<feature type="domain" description="SIS" evidence="6">
    <location>
        <begin position="181"/>
        <end position="318"/>
    </location>
</feature>
<dbReference type="GO" id="GO:0097367">
    <property type="term" value="F:carbohydrate derivative binding"/>
    <property type="evidence" value="ECO:0007669"/>
    <property type="project" value="InterPro"/>
</dbReference>
<dbReference type="AlphaFoldDB" id="A0A158A5H1"/>
<dbReference type="PROSITE" id="PS51071">
    <property type="entry name" value="HTH_RPIR"/>
    <property type="match status" value="1"/>
</dbReference>
<keyword evidence="4" id="KW-0804">Transcription</keyword>
<dbReference type="Proteomes" id="UP000054870">
    <property type="component" value="Unassembled WGS sequence"/>
</dbReference>
<organism evidence="7 8">
    <name type="scientific">Caballeronia catudaia</name>
    <dbReference type="NCBI Taxonomy" id="1777136"/>
    <lineage>
        <taxon>Bacteria</taxon>
        <taxon>Pseudomonadati</taxon>
        <taxon>Pseudomonadota</taxon>
        <taxon>Betaproteobacteria</taxon>
        <taxon>Burkholderiales</taxon>
        <taxon>Burkholderiaceae</taxon>
        <taxon>Caballeronia</taxon>
    </lineage>
</organism>
<dbReference type="PROSITE" id="PS51464">
    <property type="entry name" value="SIS"/>
    <property type="match status" value="1"/>
</dbReference>
<sequence>MCSGSGGYLSGIKPAPYSNRSYFGWLSQGEAPNACQPPTACLNSASAAPHHEPNVPTFDQLAATIRDRFPDLSPQFQAGAAFLLDYPDEVAVLSMRKVAERAKVQPAAMVRLSQQLGFPGWNELREIFVSRVRTRPEPLTTRARSLVKSGADNHLNRDLAQAQAHNLELTLAQNAESVVEAAKTLKKAPHVHVAGFRSCYPVAFGLLYGYRLFRPTVSLISGEAGTLEMQLRGIEKRHATVVVSFAPYSVEAVRVAQAAIERGAKLIALTDSAVSPIALNADHTLIFSHESPSFFPSLVAASALAEMLVAQLLALEGKDAIANLEQAEAALHSQGAYAAS</sequence>
<evidence type="ECO:0000256" key="4">
    <source>
        <dbReference type="ARBA" id="ARBA00023163"/>
    </source>
</evidence>
<gene>
    <name evidence="7" type="ORF">AWB75_01776</name>
</gene>
<dbReference type="CDD" id="cd05013">
    <property type="entry name" value="SIS_RpiR"/>
    <property type="match status" value="1"/>
</dbReference>
<dbReference type="Pfam" id="PF01380">
    <property type="entry name" value="SIS"/>
    <property type="match status" value="1"/>
</dbReference>
<evidence type="ECO:0000256" key="3">
    <source>
        <dbReference type="ARBA" id="ARBA00023152"/>
    </source>
</evidence>
<keyword evidence="2" id="KW-0238">DNA-binding</keyword>
<dbReference type="InterPro" id="IPR001347">
    <property type="entry name" value="SIS_dom"/>
</dbReference>
<accession>A0A158A5H1</accession>
<dbReference type="GO" id="GO:0003700">
    <property type="term" value="F:DNA-binding transcription factor activity"/>
    <property type="evidence" value="ECO:0007669"/>
    <property type="project" value="InterPro"/>
</dbReference>